<evidence type="ECO:0000256" key="3">
    <source>
        <dbReference type="ARBA" id="ARBA00023125"/>
    </source>
</evidence>
<name>A0A5A9GKH9_AZOLI</name>
<comment type="caution">
    <text evidence="6">The sequence shown here is derived from an EMBL/GenBank/DDBJ whole genome shotgun (WGS) entry which is preliminary data.</text>
</comment>
<evidence type="ECO:0000313" key="6">
    <source>
        <dbReference type="EMBL" id="KAA0594906.1"/>
    </source>
</evidence>
<dbReference type="InterPro" id="IPR005119">
    <property type="entry name" value="LysR_subst-bd"/>
</dbReference>
<dbReference type="GO" id="GO:0003700">
    <property type="term" value="F:DNA-binding transcription factor activity"/>
    <property type="evidence" value="ECO:0007669"/>
    <property type="project" value="InterPro"/>
</dbReference>
<evidence type="ECO:0000256" key="2">
    <source>
        <dbReference type="ARBA" id="ARBA00023015"/>
    </source>
</evidence>
<dbReference type="InterPro" id="IPR050389">
    <property type="entry name" value="LysR-type_TF"/>
</dbReference>
<organism evidence="6 7">
    <name type="scientific">Azospirillum lipoferum</name>
    <dbReference type="NCBI Taxonomy" id="193"/>
    <lineage>
        <taxon>Bacteria</taxon>
        <taxon>Pseudomonadati</taxon>
        <taxon>Pseudomonadota</taxon>
        <taxon>Alphaproteobacteria</taxon>
        <taxon>Rhodospirillales</taxon>
        <taxon>Azospirillaceae</taxon>
        <taxon>Azospirillum</taxon>
    </lineage>
</organism>
<dbReference type="Pfam" id="PF00126">
    <property type="entry name" value="HTH_1"/>
    <property type="match status" value="1"/>
</dbReference>
<keyword evidence="3" id="KW-0238">DNA-binding</keyword>
<dbReference type="AlphaFoldDB" id="A0A5A9GKH9"/>
<dbReference type="SUPFAM" id="SSF53850">
    <property type="entry name" value="Periplasmic binding protein-like II"/>
    <property type="match status" value="1"/>
</dbReference>
<protein>
    <submittedName>
        <fullName evidence="6">LysR family transcriptional regulator</fullName>
    </submittedName>
</protein>
<dbReference type="InterPro" id="IPR000847">
    <property type="entry name" value="LysR_HTH_N"/>
</dbReference>
<gene>
    <name evidence="6" type="ORF">FZ942_19060</name>
</gene>
<dbReference type="EMBL" id="VTTN01000007">
    <property type="protein sequence ID" value="KAA0594906.1"/>
    <property type="molecule type" value="Genomic_DNA"/>
</dbReference>
<comment type="similarity">
    <text evidence="1">Belongs to the LysR transcriptional regulatory family.</text>
</comment>
<dbReference type="InterPro" id="IPR036390">
    <property type="entry name" value="WH_DNA-bd_sf"/>
</dbReference>
<sequence length="322" mass="35265">MVSINHFDLRSFDLNLLVAFDALMQERSVTRAAARLRVGQPAMSHSLSTLRMLFQDELFVRVGTVMQPTARARMLSGPIRTALDQMQTALHARTLFDPATEERTVRLGFSSEVELLLLPELTERMRQSAPGIRLLCRSTGKEEVHRMLDDGALDLAVGCFDAAAQRHRSRFLFEQSLSCVFNARQLALGTPISLADYLAAPHALVTRTDSLQGCLENALTEIGADLDVVAAGSEFLTILATVACAPVITTIPTRMARLYAPRFGLTVCPAPLTLRLPAVAMVWSLQLDQDPASAWVRDQVAEILLAAELDVRDTLRAVGGRG</sequence>
<keyword evidence="2" id="KW-0805">Transcription regulation</keyword>
<dbReference type="GO" id="GO:0003677">
    <property type="term" value="F:DNA binding"/>
    <property type="evidence" value="ECO:0007669"/>
    <property type="project" value="UniProtKB-KW"/>
</dbReference>
<dbReference type="Pfam" id="PF03466">
    <property type="entry name" value="LysR_substrate"/>
    <property type="match status" value="1"/>
</dbReference>
<evidence type="ECO:0000313" key="7">
    <source>
        <dbReference type="Proteomes" id="UP000324927"/>
    </source>
</evidence>
<dbReference type="RefSeq" id="WP_149232663.1">
    <property type="nucleotide sequence ID" value="NZ_JALJXJ010000010.1"/>
</dbReference>
<dbReference type="Proteomes" id="UP000324927">
    <property type="component" value="Unassembled WGS sequence"/>
</dbReference>
<dbReference type="OrthoDB" id="9774011at2"/>
<dbReference type="InterPro" id="IPR036388">
    <property type="entry name" value="WH-like_DNA-bd_sf"/>
</dbReference>
<evidence type="ECO:0000256" key="4">
    <source>
        <dbReference type="ARBA" id="ARBA00023163"/>
    </source>
</evidence>
<keyword evidence="7" id="KW-1185">Reference proteome</keyword>
<dbReference type="PANTHER" id="PTHR30118">
    <property type="entry name" value="HTH-TYPE TRANSCRIPTIONAL REGULATOR LEUO-RELATED"/>
    <property type="match status" value="1"/>
</dbReference>
<dbReference type="SUPFAM" id="SSF46785">
    <property type="entry name" value="Winged helix' DNA-binding domain"/>
    <property type="match status" value="1"/>
</dbReference>
<dbReference type="Gene3D" id="1.10.10.10">
    <property type="entry name" value="Winged helix-like DNA-binding domain superfamily/Winged helix DNA-binding domain"/>
    <property type="match status" value="1"/>
</dbReference>
<feature type="domain" description="HTH lysR-type" evidence="5">
    <location>
        <begin position="12"/>
        <end position="69"/>
    </location>
</feature>
<reference evidence="6 7" key="1">
    <citation type="submission" date="2019-08" db="EMBL/GenBank/DDBJ databases">
        <authorList>
            <person name="Grouzdev D."/>
            <person name="Tikhonova E."/>
            <person name="Kravchenko I."/>
        </authorList>
    </citation>
    <scope>NUCLEOTIDE SEQUENCE [LARGE SCALE GENOMIC DNA]</scope>
    <source>
        <strain evidence="6 7">59b</strain>
    </source>
</reference>
<evidence type="ECO:0000259" key="5">
    <source>
        <dbReference type="PROSITE" id="PS50931"/>
    </source>
</evidence>
<keyword evidence="4" id="KW-0804">Transcription</keyword>
<dbReference type="PROSITE" id="PS50931">
    <property type="entry name" value="HTH_LYSR"/>
    <property type="match status" value="1"/>
</dbReference>
<accession>A0A5A9GKH9</accession>
<dbReference type="PANTHER" id="PTHR30118:SF15">
    <property type="entry name" value="TRANSCRIPTIONAL REGULATORY PROTEIN"/>
    <property type="match status" value="1"/>
</dbReference>
<dbReference type="Gene3D" id="3.40.190.10">
    <property type="entry name" value="Periplasmic binding protein-like II"/>
    <property type="match status" value="2"/>
</dbReference>
<proteinExistence type="inferred from homology"/>
<dbReference type="PRINTS" id="PR00039">
    <property type="entry name" value="HTHLYSR"/>
</dbReference>
<evidence type="ECO:0000256" key="1">
    <source>
        <dbReference type="ARBA" id="ARBA00009437"/>
    </source>
</evidence>